<keyword evidence="5" id="KW-1185">Reference proteome</keyword>
<dbReference type="PIRSF" id="PIRSF036540">
    <property type="entry name" value="UCP036540_AIR"/>
    <property type="match status" value="1"/>
</dbReference>
<sequence>MALKTLLEDVKSYSGFQSKKRLQRVLLNMQACSDSSIQNGDDTAVIPNGDGFNLFAMEGFIPEFVANDPWFAGWCGVMVNCSDIAAMGGVPVAVTNSIWCQDDDALMQMARGMNAASQAFGVPIVGGHTCQDSPLNQLSVSIIGHATHVLSSFDAKPNHVLLCAIDLRGEYREPFLNWNAATSAPSGQLQQDIALLPKVASMPGVSGAKDISQAGLLGTAAMFMDCSRCGVEIDLDRIPKPAHVSWLDWLRSFPSFGYLITCEADVAPQVLAIFQQRNIHAACIGQLNNSARITVTHQQENDVFWDFHKKPFMMPSTHTTSSSEEPDYARNYL</sequence>
<dbReference type="InterPro" id="IPR011413">
    <property type="entry name" value="UCP036540_AIR"/>
</dbReference>
<keyword evidence="1" id="KW-0784">Thiamine biosynthesis</keyword>
<dbReference type="SUPFAM" id="SSF56042">
    <property type="entry name" value="PurM C-terminal domain-like"/>
    <property type="match status" value="1"/>
</dbReference>
<evidence type="ECO:0000256" key="1">
    <source>
        <dbReference type="ARBA" id="ARBA00022977"/>
    </source>
</evidence>
<dbReference type="RefSeq" id="WP_377366886.1">
    <property type="nucleotide sequence ID" value="NZ_JBHTMN010000011.1"/>
</dbReference>
<dbReference type="NCBIfam" id="TIGR04049">
    <property type="entry name" value="AIR_rel_sll0787"/>
    <property type="match status" value="1"/>
</dbReference>
<reference evidence="5" key="1">
    <citation type="journal article" date="2019" name="Int. J. Syst. Evol. Microbiol.">
        <title>The Global Catalogue of Microorganisms (GCM) 10K type strain sequencing project: providing services to taxonomists for standard genome sequencing and annotation.</title>
        <authorList>
            <consortium name="The Broad Institute Genomics Platform"/>
            <consortium name="The Broad Institute Genome Sequencing Center for Infectious Disease"/>
            <person name="Wu L."/>
            <person name="Ma J."/>
        </authorList>
    </citation>
    <scope>NUCLEOTIDE SEQUENCE [LARGE SCALE GENOMIC DNA]</scope>
    <source>
        <strain evidence="5">JCM 30774</strain>
    </source>
</reference>
<dbReference type="Gene3D" id="3.90.650.10">
    <property type="entry name" value="PurM-like C-terminal domain"/>
    <property type="match status" value="1"/>
</dbReference>
<dbReference type="Pfam" id="PF00586">
    <property type="entry name" value="AIRS"/>
    <property type="match status" value="1"/>
</dbReference>
<dbReference type="PANTHER" id="PTHR30270">
    <property type="entry name" value="THIAMINE-MONOPHOSPHATE KINASE"/>
    <property type="match status" value="1"/>
</dbReference>
<proteinExistence type="predicted"/>
<evidence type="ECO:0000259" key="2">
    <source>
        <dbReference type="Pfam" id="PF00586"/>
    </source>
</evidence>
<gene>
    <name evidence="4" type="ORF">ACFQ45_09120</name>
</gene>
<dbReference type="CDD" id="cd02192">
    <property type="entry name" value="PurM-like3"/>
    <property type="match status" value="1"/>
</dbReference>
<dbReference type="SUPFAM" id="SSF55326">
    <property type="entry name" value="PurM N-terminal domain-like"/>
    <property type="match status" value="1"/>
</dbReference>
<dbReference type="Pfam" id="PF02769">
    <property type="entry name" value="AIRS_C"/>
    <property type="match status" value="1"/>
</dbReference>
<dbReference type="EMBL" id="JBHTMN010000011">
    <property type="protein sequence ID" value="MFD1383526.1"/>
    <property type="molecule type" value="Genomic_DNA"/>
</dbReference>
<organism evidence="4 5">
    <name type="scientific">Rhodanobacter aciditrophus</name>
    <dbReference type="NCBI Taxonomy" id="1623218"/>
    <lineage>
        <taxon>Bacteria</taxon>
        <taxon>Pseudomonadati</taxon>
        <taxon>Pseudomonadota</taxon>
        <taxon>Gammaproteobacteria</taxon>
        <taxon>Lysobacterales</taxon>
        <taxon>Rhodanobacteraceae</taxon>
        <taxon>Rhodanobacter</taxon>
    </lineage>
</organism>
<evidence type="ECO:0000313" key="5">
    <source>
        <dbReference type="Proteomes" id="UP001597059"/>
    </source>
</evidence>
<feature type="domain" description="PurM-like C-terminal" evidence="3">
    <location>
        <begin position="196"/>
        <end position="297"/>
    </location>
</feature>
<dbReference type="PANTHER" id="PTHR30270:SF0">
    <property type="entry name" value="THIAMINE-MONOPHOSPHATE KINASE"/>
    <property type="match status" value="1"/>
</dbReference>
<dbReference type="InterPro" id="IPR006283">
    <property type="entry name" value="ThiL-like"/>
</dbReference>
<dbReference type="InterPro" id="IPR016188">
    <property type="entry name" value="PurM-like_N"/>
</dbReference>
<accession>A0ABW4B0S7</accession>
<comment type="caution">
    <text evidence="4">The sequence shown here is derived from an EMBL/GenBank/DDBJ whole genome shotgun (WGS) entry which is preliminary data.</text>
</comment>
<name>A0ABW4B0S7_9GAMM</name>
<dbReference type="Gene3D" id="3.30.1330.10">
    <property type="entry name" value="PurM-like, N-terminal domain"/>
    <property type="match status" value="1"/>
</dbReference>
<dbReference type="InterPro" id="IPR036921">
    <property type="entry name" value="PurM-like_N_sf"/>
</dbReference>
<evidence type="ECO:0000313" key="4">
    <source>
        <dbReference type="EMBL" id="MFD1383526.1"/>
    </source>
</evidence>
<protein>
    <submittedName>
        <fullName evidence="4">Sll0787 family AIR synthase-like protein</fullName>
    </submittedName>
</protein>
<dbReference type="Proteomes" id="UP001597059">
    <property type="component" value="Unassembled WGS sequence"/>
</dbReference>
<feature type="domain" description="PurM-like N-terminal" evidence="2">
    <location>
        <begin position="40"/>
        <end position="144"/>
    </location>
</feature>
<dbReference type="InterPro" id="IPR024030">
    <property type="entry name" value="AIR_synthase-rel_sll0787"/>
</dbReference>
<dbReference type="InterPro" id="IPR036676">
    <property type="entry name" value="PurM-like_C_sf"/>
</dbReference>
<evidence type="ECO:0000259" key="3">
    <source>
        <dbReference type="Pfam" id="PF02769"/>
    </source>
</evidence>
<dbReference type="InterPro" id="IPR010918">
    <property type="entry name" value="PurM-like_C_dom"/>
</dbReference>